<evidence type="ECO:0000256" key="1">
    <source>
        <dbReference type="SAM" id="Coils"/>
    </source>
</evidence>
<dbReference type="OrthoDB" id="3837902at2"/>
<accession>A0A1I7MTE1</accession>
<feature type="coiled-coil region" evidence="1">
    <location>
        <begin position="69"/>
        <end position="103"/>
    </location>
</feature>
<evidence type="ECO:0000313" key="3">
    <source>
        <dbReference type="Proteomes" id="UP000198881"/>
    </source>
</evidence>
<dbReference type="Proteomes" id="UP000198881">
    <property type="component" value="Unassembled WGS sequence"/>
</dbReference>
<proteinExistence type="predicted"/>
<name>A0A1I7MTE1_9MICC</name>
<organism evidence="2 3">
    <name type="scientific">Micrococcus terreus</name>
    <dbReference type="NCBI Taxonomy" id="574650"/>
    <lineage>
        <taxon>Bacteria</taxon>
        <taxon>Bacillati</taxon>
        <taxon>Actinomycetota</taxon>
        <taxon>Actinomycetes</taxon>
        <taxon>Micrococcales</taxon>
        <taxon>Micrococcaceae</taxon>
        <taxon>Micrococcus</taxon>
    </lineage>
</organism>
<evidence type="ECO:0000313" key="2">
    <source>
        <dbReference type="EMBL" id="SFV25188.1"/>
    </source>
</evidence>
<reference evidence="2 3" key="1">
    <citation type="submission" date="2016-10" db="EMBL/GenBank/DDBJ databases">
        <authorList>
            <person name="de Groot N.N."/>
        </authorList>
    </citation>
    <scope>NUCLEOTIDE SEQUENCE [LARGE SCALE GENOMIC DNA]</scope>
    <source>
        <strain evidence="2 3">CGMCC 1.7054</strain>
    </source>
</reference>
<keyword evidence="3" id="KW-1185">Reference proteome</keyword>
<gene>
    <name evidence="2" type="ORF">SAMN04487966_1291</name>
</gene>
<dbReference type="EMBL" id="FPCG01000029">
    <property type="protein sequence ID" value="SFV25188.1"/>
    <property type="molecule type" value="Genomic_DNA"/>
</dbReference>
<evidence type="ECO:0008006" key="4">
    <source>
        <dbReference type="Google" id="ProtNLM"/>
    </source>
</evidence>
<sequence>MTVIIPTKEFSPEQRRRLVLEYLERPHGTKRAFLKEQDICFEQLRRWQAALADGDLDRGLVPRKTGVMTRRDATEIRRLQAEVDRLNDQLAAERKAVDALGKAISVMHSLGVADGAEDQTGSLPSSKPTSS</sequence>
<dbReference type="AlphaFoldDB" id="A0A1I7MTE1"/>
<keyword evidence="1" id="KW-0175">Coiled coil</keyword>
<dbReference type="SUPFAM" id="SSF46689">
    <property type="entry name" value="Homeodomain-like"/>
    <property type="match status" value="1"/>
</dbReference>
<dbReference type="InterPro" id="IPR009057">
    <property type="entry name" value="Homeodomain-like_sf"/>
</dbReference>
<dbReference type="RefSeq" id="WP_091699763.1">
    <property type="nucleotide sequence ID" value="NZ_FPCG01000029.1"/>
</dbReference>
<protein>
    <recommendedName>
        <fullName evidence="4">Transposase</fullName>
    </recommendedName>
</protein>